<dbReference type="SUPFAM" id="SSF54211">
    <property type="entry name" value="Ribosomal protein S5 domain 2-like"/>
    <property type="match status" value="1"/>
</dbReference>
<dbReference type="EMBL" id="WEGJ01000058">
    <property type="protein sequence ID" value="MQY16517.1"/>
    <property type="molecule type" value="Genomic_DNA"/>
</dbReference>
<feature type="region of interest" description="Disordered" evidence="14">
    <location>
        <begin position="451"/>
        <end position="477"/>
    </location>
</feature>
<keyword evidence="6 13" id="KW-0862">Zinc</keyword>
<name>A0A7K0CSQ0_9ACTN</name>
<keyword evidence="17" id="KW-1185">Reference proteome</keyword>
<keyword evidence="8 11" id="KW-0346">Stress response</keyword>
<evidence type="ECO:0000256" key="14">
    <source>
        <dbReference type="SAM" id="MobiDB-lite"/>
    </source>
</evidence>
<keyword evidence="1 11" id="KW-0479">Metal-binding</keyword>
<dbReference type="InterPro" id="IPR020568">
    <property type="entry name" value="Ribosomal_Su5_D2-typ_SF"/>
</dbReference>
<dbReference type="HAMAP" id="MF_01498">
    <property type="entry name" value="RadA_bact"/>
    <property type="match status" value="1"/>
</dbReference>
<evidence type="ECO:0000256" key="5">
    <source>
        <dbReference type="ARBA" id="ARBA00022801"/>
    </source>
</evidence>
<dbReference type="Pfam" id="PF13541">
    <property type="entry name" value="ChlI"/>
    <property type="match status" value="1"/>
</dbReference>
<dbReference type="GO" id="GO:0005524">
    <property type="term" value="F:ATP binding"/>
    <property type="evidence" value="ECO:0007669"/>
    <property type="project" value="UniProtKB-UniRule"/>
</dbReference>
<evidence type="ECO:0000256" key="4">
    <source>
        <dbReference type="ARBA" id="ARBA00022771"/>
    </source>
</evidence>
<dbReference type="SUPFAM" id="SSF52540">
    <property type="entry name" value="P-loop containing nucleoside triphosphate hydrolases"/>
    <property type="match status" value="1"/>
</dbReference>
<evidence type="ECO:0000256" key="6">
    <source>
        <dbReference type="ARBA" id="ARBA00022833"/>
    </source>
</evidence>
<comment type="domain">
    <text evidence="11">The middle region has homology to RecA with ATPase motifs including the RadA KNRFG motif, while the C-terminus is homologous to Lon protease.</text>
</comment>
<dbReference type="RefSeq" id="WP_153457312.1">
    <property type="nucleotide sequence ID" value="NZ_WEGJ01000058.1"/>
</dbReference>
<evidence type="ECO:0000313" key="17">
    <source>
        <dbReference type="Proteomes" id="UP000466345"/>
    </source>
</evidence>
<dbReference type="PANTHER" id="PTHR32472:SF10">
    <property type="entry name" value="DNA REPAIR PROTEIN RADA-LIKE PROTEIN"/>
    <property type="match status" value="1"/>
</dbReference>
<keyword evidence="5 16" id="KW-0378">Hydrolase</keyword>
<dbReference type="InterPro" id="IPR004504">
    <property type="entry name" value="DNA_repair_RadA"/>
</dbReference>
<sequence length="477" mass="50059">MAQRKTGGKDRPSYRCSECGWTTAKWLGRCPECQAWGTIEEAGAPQVRTTAATRVTTSAVPIAQVDGTRAEARGTGVPELDRVLGGGLVPGAVILMAGEPGVGKSTLLLDVAAKAADAERRTLYVTGEESAGQVRLRADRIGALSDHLYLAAETDLATVLGHLDEVKPSLLVLDSVQTVASGEIDGAPGGMAQVREVAGAIIRASKDRGMSTILVGHVTKDGAVAGPRLLEHLVDVVLHIEGDRHARLRLVRGVKNRYGATDEVGCFELHDEGITGLADPSGLFLTRRDEPVPGTCLTVTLEGRRPLVAEVQALTVDSQIPSPRRTTSGLETSRVSMMLAVLEQRGQITALSKRDIYSATVGGVKLSEPAADLAVALALASAASDTPLPKNLVAIGEVGLAGEVRRVTGVSRRLAEAARLGFTQALVPADPGKVPPGIEVREVADIGEALRALPRRRSRGGQKSEEKQAAPEKTGRS</sequence>
<dbReference type="SMART" id="SM00382">
    <property type="entry name" value="AAA"/>
    <property type="match status" value="1"/>
</dbReference>
<gene>
    <name evidence="11 16" type="primary">radA</name>
    <name evidence="16" type="ORF">SRB5_67160</name>
</gene>
<dbReference type="OrthoDB" id="9803906at2"/>
<dbReference type="Gene3D" id="3.40.50.300">
    <property type="entry name" value="P-loop containing nucleotide triphosphate hydrolases"/>
    <property type="match status" value="1"/>
</dbReference>
<dbReference type="GO" id="GO:0008270">
    <property type="term" value="F:zinc ion binding"/>
    <property type="evidence" value="ECO:0007669"/>
    <property type="project" value="UniProtKB-KW"/>
</dbReference>
<evidence type="ECO:0000256" key="7">
    <source>
        <dbReference type="ARBA" id="ARBA00022840"/>
    </source>
</evidence>
<dbReference type="PRINTS" id="PR01874">
    <property type="entry name" value="DNAREPAIRADA"/>
</dbReference>
<keyword evidence="10 11" id="KW-0234">DNA repair</keyword>
<dbReference type="InterPro" id="IPR041166">
    <property type="entry name" value="Rubredoxin_2"/>
</dbReference>
<reference evidence="16 17" key="1">
    <citation type="submission" date="2019-10" db="EMBL/GenBank/DDBJ databases">
        <title>Streptomyces smaragdinus sp. nov. and Streptomyces fabii sp. nov., isolated from the gut of fungus growing-termite Macrotermes natalensis.</title>
        <authorList>
            <person name="Schwitalla J."/>
            <person name="Benndorf R."/>
            <person name="Martin K."/>
            <person name="De Beer W."/>
            <person name="Kaster A.-K."/>
            <person name="Vollmers J."/>
            <person name="Poulsen M."/>
            <person name="Beemelmanns C."/>
        </authorList>
    </citation>
    <scope>NUCLEOTIDE SEQUENCE [LARGE SCALE GENOMIC DNA]</scope>
    <source>
        <strain evidence="16 17">RB5</strain>
    </source>
</reference>
<comment type="similarity">
    <text evidence="11 13">Belongs to the RecA family. RadA subfamily.</text>
</comment>
<evidence type="ECO:0000313" key="16">
    <source>
        <dbReference type="EMBL" id="MQY16517.1"/>
    </source>
</evidence>
<keyword evidence="2 11" id="KW-0547">Nucleotide-binding</keyword>
<evidence type="ECO:0000256" key="9">
    <source>
        <dbReference type="ARBA" id="ARBA00023125"/>
    </source>
</evidence>
<evidence type="ECO:0000256" key="2">
    <source>
        <dbReference type="ARBA" id="ARBA00022741"/>
    </source>
</evidence>
<evidence type="ECO:0000256" key="8">
    <source>
        <dbReference type="ARBA" id="ARBA00023016"/>
    </source>
</evidence>
<keyword evidence="3 11" id="KW-0227">DNA damage</keyword>
<dbReference type="GO" id="GO:0005829">
    <property type="term" value="C:cytosol"/>
    <property type="evidence" value="ECO:0007669"/>
    <property type="project" value="TreeGrafter"/>
</dbReference>
<feature type="domain" description="RecA family profile 1" evidence="15">
    <location>
        <begin position="69"/>
        <end position="218"/>
    </location>
</feature>
<dbReference type="GO" id="GO:0016787">
    <property type="term" value="F:hydrolase activity"/>
    <property type="evidence" value="ECO:0007669"/>
    <property type="project" value="UniProtKB-KW"/>
</dbReference>
<keyword evidence="7 11" id="KW-0067">ATP-binding</keyword>
<evidence type="ECO:0000256" key="10">
    <source>
        <dbReference type="ARBA" id="ARBA00023204"/>
    </source>
</evidence>
<proteinExistence type="inferred from homology"/>
<evidence type="ECO:0000256" key="3">
    <source>
        <dbReference type="ARBA" id="ARBA00022763"/>
    </source>
</evidence>
<evidence type="ECO:0000256" key="12">
    <source>
        <dbReference type="NCBIfam" id="TIGR00416"/>
    </source>
</evidence>
<evidence type="ECO:0000256" key="11">
    <source>
        <dbReference type="HAMAP-Rule" id="MF_01498"/>
    </source>
</evidence>
<dbReference type="GO" id="GO:0140664">
    <property type="term" value="F:ATP-dependent DNA damage sensor activity"/>
    <property type="evidence" value="ECO:0007669"/>
    <property type="project" value="InterPro"/>
</dbReference>
<evidence type="ECO:0000256" key="13">
    <source>
        <dbReference type="RuleBase" id="RU003555"/>
    </source>
</evidence>
<dbReference type="FunFam" id="3.40.50.300:FF:000050">
    <property type="entry name" value="DNA repair protein RadA"/>
    <property type="match status" value="1"/>
</dbReference>
<dbReference type="NCBIfam" id="TIGR00416">
    <property type="entry name" value="sms"/>
    <property type="match status" value="1"/>
</dbReference>
<dbReference type="FunFam" id="3.30.230.10:FF:000026">
    <property type="entry name" value="DNA repair protein RadA"/>
    <property type="match status" value="1"/>
</dbReference>
<dbReference type="Pfam" id="PF18073">
    <property type="entry name" value="Zn_ribbon_LapB"/>
    <property type="match status" value="1"/>
</dbReference>
<evidence type="ECO:0000256" key="1">
    <source>
        <dbReference type="ARBA" id="ARBA00022723"/>
    </source>
</evidence>
<dbReference type="Pfam" id="PF13481">
    <property type="entry name" value="AAA_25"/>
    <property type="match status" value="1"/>
</dbReference>
<feature type="compositionally biased region" description="Basic and acidic residues" evidence="14">
    <location>
        <begin position="462"/>
        <end position="477"/>
    </location>
</feature>
<comment type="caution">
    <text evidence="16">The sequence shown here is derived from an EMBL/GenBank/DDBJ whole genome shotgun (WGS) entry which is preliminary data.</text>
</comment>
<dbReference type="PANTHER" id="PTHR32472">
    <property type="entry name" value="DNA REPAIR PROTEIN RADA"/>
    <property type="match status" value="1"/>
</dbReference>
<feature type="region of interest" description="Lon-protease-like" evidence="11">
    <location>
        <begin position="355"/>
        <end position="477"/>
    </location>
</feature>
<dbReference type="GO" id="GO:0000725">
    <property type="term" value="P:recombinational repair"/>
    <property type="evidence" value="ECO:0007669"/>
    <property type="project" value="UniProtKB-UniRule"/>
</dbReference>
<comment type="function">
    <text evidence="13">DNA-dependent ATPase involved in processing of recombination intermediates, plays a role in repairing DNA breaks. Stimulates the branch migration of RecA-mediated strand transfer reactions, allowing the 3' invading strand to extend heteroduplex DNA faster. Binds ssDNA in the presence of ADP but not other nucleotides, has ATPase activity that is stimulated by ssDNA and various branched DNA structures, but inhibited by SSB. Does not have RecA's homology-searching function.</text>
</comment>
<dbReference type="AlphaFoldDB" id="A0A7K0CSQ0"/>
<organism evidence="16 17">
    <name type="scientific">Streptomyces smaragdinus</name>
    <dbReference type="NCBI Taxonomy" id="2585196"/>
    <lineage>
        <taxon>Bacteria</taxon>
        <taxon>Bacillati</taxon>
        <taxon>Actinomycetota</taxon>
        <taxon>Actinomycetes</taxon>
        <taxon>Kitasatosporales</taxon>
        <taxon>Streptomycetaceae</taxon>
        <taxon>Streptomyces</taxon>
    </lineage>
</organism>
<dbReference type="CDD" id="cd01121">
    <property type="entry name" value="RadA_SMS_N"/>
    <property type="match status" value="1"/>
</dbReference>
<dbReference type="Gene3D" id="3.30.230.10">
    <property type="match status" value="1"/>
</dbReference>
<dbReference type="InterPro" id="IPR014721">
    <property type="entry name" value="Ribsml_uS5_D2-typ_fold_subgr"/>
</dbReference>
<dbReference type="InterPro" id="IPR003593">
    <property type="entry name" value="AAA+_ATPase"/>
</dbReference>
<protein>
    <recommendedName>
        <fullName evidence="11 12">DNA repair protein RadA</fullName>
    </recommendedName>
</protein>
<dbReference type="InterPro" id="IPR020588">
    <property type="entry name" value="RecA_ATP-bd"/>
</dbReference>
<keyword evidence="9 11" id="KW-0238">DNA-binding</keyword>
<feature type="short sequence motif" description="RadA KNRFG motif" evidence="11">
    <location>
        <begin position="255"/>
        <end position="259"/>
    </location>
</feature>
<dbReference type="Proteomes" id="UP000466345">
    <property type="component" value="Unassembled WGS sequence"/>
</dbReference>
<feature type="binding site" evidence="11">
    <location>
        <begin position="98"/>
        <end position="105"/>
    </location>
    <ligand>
        <name>ATP</name>
        <dbReference type="ChEBI" id="CHEBI:30616"/>
    </ligand>
</feature>
<keyword evidence="4 13" id="KW-0863">Zinc-finger</keyword>
<accession>A0A7K0CSQ0</accession>
<evidence type="ECO:0000259" key="15">
    <source>
        <dbReference type="PROSITE" id="PS50162"/>
    </source>
</evidence>
<comment type="function">
    <text evidence="11">Plays a role in repairing double-strand DNA breaks, probably involving stabilizing or processing branched DNA or blocked replication forks.</text>
</comment>
<dbReference type="PROSITE" id="PS50162">
    <property type="entry name" value="RECA_2"/>
    <property type="match status" value="1"/>
</dbReference>
<dbReference type="InterPro" id="IPR027417">
    <property type="entry name" value="P-loop_NTPase"/>
</dbReference>
<dbReference type="GO" id="GO:0003684">
    <property type="term" value="F:damaged DNA binding"/>
    <property type="evidence" value="ECO:0007669"/>
    <property type="project" value="InterPro"/>
</dbReference>